<dbReference type="GO" id="GO:0046872">
    <property type="term" value="F:metal ion binding"/>
    <property type="evidence" value="ECO:0007669"/>
    <property type="project" value="InterPro"/>
</dbReference>
<dbReference type="PROSITE" id="PS50975">
    <property type="entry name" value="ATP_GRASP"/>
    <property type="match status" value="1"/>
</dbReference>
<dbReference type="EMBL" id="MHIY01000015">
    <property type="protein sequence ID" value="OGY59798.1"/>
    <property type="molecule type" value="Genomic_DNA"/>
</dbReference>
<dbReference type="STRING" id="1797690.A3B23_02820"/>
<dbReference type="InterPro" id="IPR011095">
    <property type="entry name" value="Dala_Dala_lig_C"/>
</dbReference>
<dbReference type="Gene3D" id="3.30.470.20">
    <property type="entry name" value="ATP-grasp fold, B domain"/>
    <property type="match status" value="2"/>
</dbReference>
<keyword evidence="2" id="KW-0067">ATP-binding</keyword>
<protein>
    <recommendedName>
        <fullName evidence="3">ATP-grasp domain-containing protein</fullName>
    </recommendedName>
</protein>
<feature type="domain" description="ATP-grasp" evidence="3">
    <location>
        <begin position="70"/>
        <end position="330"/>
    </location>
</feature>
<dbReference type="GO" id="GO:0005524">
    <property type="term" value="F:ATP binding"/>
    <property type="evidence" value="ECO:0007669"/>
    <property type="project" value="UniProtKB-UniRule"/>
</dbReference>
<evidence type="ECO:0000256" key="1">
    <source>
        <dbReference type="ARBA" id="ARBA00022598"/>
    </source>
</evidence>
<dbReference type="GO" id="GO:0009432">
    <property type="term" value="P:SOS response"/>
    <property type="evidence" value="ECO:0007669"/>
    <property type="project" value="TreeGrafter"/>
</dbReference>
<gene>
    <name evidence="4" type="ORF">A3B23_02820</name>
</gene>
<evidence type="ECO:0000313" key="5">
    <source>
        <dbReference type="Proteomes" id="UP000178744"/>
    </source>
</evidence>
<dbReference type="Pfam" id="PF08443">
    <property type="entry name" value="RimK"/>
    <property type="match status" value="1"/>
</dbReference>
<proteinExistence type="predicted"/>
<dbReference type="InterPro" id="IPR011761">
    <property type="entry name" value="ATP-grasp"/>
</dbReference>
<dbReference type="GO" id="GO:0018169">
    <property type="term" value="F:ribosomal S6-glutamic acid ligase activity"/>
    <property type="evidence" value="ECO:0007669"/>
    <property type="project" value="TreeGrafter"/>
</dbReference>
<dbReference type="InterPro" id="IPR013815">
    <property type="entry name" value="ATP_grasp_subdomain_1"/>
</dbReference>
<dbReference type="SUPFAM" id="SSF56059">
    <property type="entry name" value="Glutathione synthetase ATP-binding domain-like"/>
    <property type="match status" value="1"/>
</dbReference>
<dbReference type="Gene3D" id="3.30.1490.20">
    <property type="entry name" value="ATP-grasp fold, A domain"/>
    <property type="match status" value="1"/>
</dbReference>
<dbReference type="GO" id="GO:0008716">
    <property type="term" value="F:D-alanine-D-alanine ligase activity"/>
    <property type="evidence" value="ECO:0007669"/>
    <property type="project" value="InterPro"/>
</dbReference>
<dbReference type="Pfam" id="PF07478">
    <property type="entry name" value="Dala_Dala_lig_C"/>
    <property type="match status" value="1"/>
</dbReference>
<evidence type="ECO:0000313" key="4">
    <source>
        <dbReference type="EMBL" id="OGY59798.1"/>
    </source>
</evidence>
<dbReference type="AlphaFoldDB" id="A0A1G1Z588"/>
<sequence length="334" mass="37882">MKKKGNRLVLVKLLQKIAPKIGAKVLLEPEWGIAGQIAYKSGRKRYFRYSTLDLNRMGASEIARDKDFANFFMKRMGYPTIPGKTFFTDHWAEVIGSKRTMDAGYQYARKLGFPVIVKPNSRSQGVGVALAYDKKEFYRAMNAAFKEDNVVLVQRPVYGKDYRLVVLDNEIVSAYQRIPLSVTGDGKSSINKLLIEKQRRFKKEGRDTLLKLNDPRMALKLKHQGLNMRSVPAKRETIYLLDNANLSTGGDSIDMTKYVHLGFQKIAISLTKGMGLRLCGVDLMIDGDISTKPGRYWVIEVNSAPGLDHYFKIGRAQEKIVEGLYLRVLKSMEK</sequence>
<reference evidence="4 5" key="1">
    <citation type="journal article" date="2016" name="Nat. Commun.">
        <title>Thousands of microbial genomes shed light on interconnected biogeochemical processes in an aquifer system.</title>
        <authorList>
            <person name="Anantharaman K."/>
            <person name="Brown C.T."/>
            <person name="Hug L.A."/>
            <person name="Sharon I."/>
            <person name="Castelle C.J."/>
            <person name="Probst A.J."/>
            <person name="Thomas B.C."/>
            <person name="Singh A."/>
            <person name="Wilkins M.J."/>
            <person name="Karaoz U."/>
            <person name="Brodie E.L."/>
            <person name="Williams K.H."/>
            <person name="Hubbard S.S."/>
            <person name="Banfield J.F."/>
        </authorList>
    </citation>
    <scope>NUCLEOTIDE SEQUENCE [LARGE SCALE GENOMIC DNA]</scope>
</reference>
<dbReference type="PANTHER" id="PTHR21621:SF0">
    <property type="entry name" value="BETA-CITRYLGLUTAMATE SYNTHASE B-RELATED"/>
    <property type="match status" value="1"/>
</dbReference>
<dbReference type="InterPro" id="IPR013651">
    <property type="entry name" value="ATP-grasp_RimK-type"/>
</dbReference>
<keyword evidence="2" id="KW-0547">Nucleotide-binding</keyword>
<evidence type="ECO:0000259" key="3">
    <source>
        <dbReference type="PROSITE" id="PS50975"/>
    </source>
</evidence>
<organism evidence="4 5">
    <name type="scientific">Candidatus Colwellbacteria bacterium RIFCSPLOWO2_01_FULL_48_10</name>
    <dbReference type="NCBI Taxonomy" id="1797690"/>
    <lineage>
        <taxon>Bacteria</taxon>
        <taxon>Candidatus Colwelliibacteriota</taxon>
    </lineage>
</organism>
<name>A0A1G1Z588_9BACT</name>
<dbReference type="GO" id="GO:0005737">
    <property type="term" value="C:cytoplasm"/>
    <property type="evidence" value="ECO:0007669"/>
    <property type="project" value="TreeGrafter"/>
</dbReference>
<accession>A0A1G1Z588</accession>
<dbReference type="Proteomes" id="UP000178744">
    <property type="component" value="Unassembled WGS sequence"/>
</dbReference>
<evidence type="ECO:0000256" key="2">
    <source>
        <dbReference type="PROSITE-ProRule" id="PRU00409"/>
    </source>
</evidence>
<keyword evidence="1" id="KW-0436">Ligase</keyword>
<comment type="caution">
    <text evidence="4">The sequence shown here is derived from an EMBL/GenBank/DDBJ whole genome shotgun (WGS) entry which is preliminary data.</text>
</comment>
<dbReference type="PANTHER" id="PTHR21621">
    <property type="entry name" value="RIBOSOMAL PROTEIN S6 MODIFICATION PROTEIN"/>
    <property type="match status" value="1"/>
</dbReference>